<dbReference type="Proteomes" id="UP000887013">
    <property type="component" value="Unassembled WGS sequence"/>
</dbReference>
<sequence length="117" mass="13410">MIINSRKTMNISLLLRQQPDHFNALFLDCNGLIKNSDQLDGTDVKSLEVEYYEKFNLPQQYDGIAPDPSHLGIRVFHFSLSFTSSLEKNFVFVCHLLQAPPSLVWDVGLDWLAPKEE</sequence>
<comment type="caution">
    <text evidence="1">The sequence shown here is derived from an EMBL/GenBank/DDBJ whole genome shotgun (WGS) entry which is preliminary data.</text>
</comment>
<keyword evidence="2" id="KW-1185">Reference proteome</keyword>
<gene>
    <name evidence="1" type="ORF">NPIL_316741</name>
</gene>
<organism evidence="1 2">
    <name type="scientific">Nephila pilipes</name>
    <name type="common">Giant wood spider</name>
    <name type="synonym">Nephila maculata</name>
    <dbReference type="NCBI Taxonomy" id="299642"/>
    <lineage>
        <taxon>Eukaryota</taxon>
        <taxon>Metazoa</taxon>
        <taxon>Ecdysozoa</taxon>
        <taxon>Arthropoda</taxon>
        <taxon>Chelicerata</taxon>
        <taxon>Arachnida</taxon>
        <taxon>Araneae</taxon>
        <taxon>Araneomorphae</taxon>
        <taxon>Entelegynae</taxon>
        <taxon>Araneoidea</taxon>
        <taxon>Nephilidae</taxon>
        <taxon>Nephila</taxon>
    </lineage>
</organism>
<name>A0A8X6QPG7_NEPPI</name>
<dbReference type="EMBL" id="BMAW01084152">
    <property type="protein sequence ID" value="GFU37181.1"/>
    <property type="molecule type" value="Genomic_DNA"/>
</dbReference>
<accession>A0A8X6QPG7</accession>
<proteinExistence type="predicted"/>
<dbReference type="AlphaFoldDB" id="A0A8X6QPG7"/>
<evidence type="ECO:0000313" key="1">
    <source>
        <dbReference type="EMBL" id="GFU37181.1"/>
    </source>
</evidence>
<protein>
    <submittedName>
        <fullName evidence="1">Uncharacterized protein</fullName>
    </submittedName>
</protein>
<evidence type="ECO:0000313" key="2">
    <source>
        <dbReference type="Proteomes" id="UP000887013"/>
    </source>
</evidence>
<reference evidence="1" key="1">
    <citation type="submission" date="2020-08" db="EMBL/GenBank/DDBJ databases">
        <title>Multicomponent nature underlies the extraordinary mechanical properties of spider dragline silk.</title>
        <authorList>
            <person name="Kono N."/>
            <person name="Nakamura H."/>
            <person name="Mori M."/>
            <person name="Yoshida Y."/>
            <person name="Ohtoshi R."/>
            <person name="Malay A.D."/>
            <person name="Moran D.A.P."/>
            <person name="Tomita M."/>
            <person name="Numata K."/>
            <person name="Arakawa K."/>
        </authorList>
    </citation>
    <scope>NUCLEOTIDE SEQUENCE</scope>
</reference>